<dbReference type="Pfam" id="PF07679">
    <property type="entry name" value="I-set"/>
    <property type="match status" value="1"/>
</dbReference>
<dbReference type="InterPro" id="IPR013783">
    <property type="entry name" value="Ig-like_fold"/>
</dbReference>
<dbReference type="InterPro" id="IPR007110">
    <property type="entry name" value="Ig-like_dom"/>
</dbReference>
<dbReference type="Gene3D" id="2.60.40.10">
    <property type="entry name" value="Immunoglobulins"/>
    <property type="match status" value="1"/>
</dbReference>
<evidence type="ECO:0000259" key="2">
    <source>
        <dbReference type="PROSITE" id="PS50835"/>
    </source>
</evidence>
<evidence type="ECO:0000313" key="4">
    <source>
        <dbReference type="Proteomes" id="UP000596742"/>
    </source>
</evidence>
<dbReference type="InterPro" id="IPR036388">
    <property type="entry name" value="WH-like_DNA-bd_sf"/>
</dbReference>
<accession>A0A8B6GN56</accession>
<evidence type="ECO:0000256" key="1">
    <source>
        <dbReference type="ARBA" id="ARBA00022737"/>
    </source>
</evidence>
<dbReference type="Pfam" id="PF16095">
    <property type="entry name" value="COR-A"/>
    <property type="match status" value="1"/>
</dbReference>
<feature type="domain" description="Ig-like" evidence="2">
    <location>
        <begin position="405"/>
        <end position="491"/>
    </location>
</feature>
<feature type="non-terminal residue" evidence="3">
    <location>
        <position position="1"/>
    </location>
</feature>
<dbReference type="PROSITE" id="PS50835">
    <property type="entry name" value="IG_LIKE"/>
    <property type="match status" value="1"/>
</dbReference>
<dbReference type="Gene3D" id="1.10.10.10">
    <property type="entry name" value="Winged helix-like DNA-binding domain superfamily/Winged helix DNA-binding domain"/>
    <property type="match status" value="1"/>
</dbReference>
<dbReference type="InterPro" id="IPR013098">
    <property type="entry name" value="Ig_I-set"/>
</dbReference>
<dbReference type="InterPro" id="IPR036179">
    <property type="entry name" value="Ig-like_dom_sf"/>
</dbReference>
<dbReference type="Proteomes" id="UP000596742">
    <property type="component" value="Unassembled WGS sequence"/>
</dbReference>
<protein>
    <recommendedName>
        <fullName evidence="2">Ig-like domain-containing protein</fullName>
    </recommendedName>
</protein>
<dbReference type="InterPro" id="IPR032171">
    <property type="entry name" value="COR-A"/>
</dbReference>
<dbReference type="AlphaFoldDB" id="A0A8B6GN56"/>
<dbReference type="OrthoDB" id="6116593at2759"/>
<sequence>MKWQERFKNWMKINQRNSHIRGPINYISNTNSSENTFNELRKTIVNIAENLSIWGEHYPVRWINLERALNQKRSKEQVLSLKNVMDLAEICSVPISDKNEVILFLKYQHEIGNLIFYDDLNLKDCVILNPSWLVDAFKCLICATEFQQFSDNTHSDELLILEHNGEISLDLCQKLFRKKSTEHAKHSELVLQVMEKFDIIVKDKSNKYNFICPGGIKRKWSSTDITTFEDICKEHLIDTKTLSPWLCIEFDFLPPALYNHLLVLCMRDSKFEKIKLYPGIGIFRILDVEDRNQLVVCELTNKIILQRVHPGSEHYNSSGQKNETIPNGQDVFNNISSKIRGILTKYKMSLKCTYLIKCGVAPDDIPDYLYSEEYIKKYPKRWCNLHKASHTLDNLLKFWLDRLSPEFIPIYVDEKDVQELFKRPLANVTVMEGTDTKFECETKEENGPVEWFKDGDRLTHNGINIKIETLPGYIYTLTISNARFQDSGKYSIKKKGIYSEAILHVK</sequence>
<proteinExistence type="predicted"/>
<keyword evidence="4" id="KW-1185">Reference proteome</keyword>
<reference evidence="3" key="1">
    <citation type="submission" date="2018-11" db="EMBL/GenBank/DDBJ databases">
        <authorList>
            <person name="Alioto T."/>
            <person name="Alioto T."/>
        </authorList>
    </citation>
    <scope>NUCLEOTIDE SEQUENCE</scope>
</reference>
<name>A0A8B6GN56_MYTGA</name>
<dbReference type="EMBL" id="UYJE01008686">
    <property type="protein sequence ID" value="VDI66237.1"/>
    <property type="molecule type" value="Genomic_DNA"/>
</dbReference>
<keyword evidence="1" id="KW-0677">Repeat</keyword>
<evidence type="ECO:0000313" key="3">
    <source>
        <dbReference type="EMBL" id="VDI66237.1"/>
    </source>
</evidence>
<dbReference type="SUPFAM" id="SSF48726">
    <property type="entry name" value="Immunoglobulin"/>
    <property type="match status" value="1"/>
</dbReference>
<dbReference type="SMART" id="SM00409">
    <property type="entry name" value="IG"/>
    <property type="match status" value="1"/>
</dbReference>
<dbReference type="InterPro" id="IPR003599">
    <property type="entry name" value="Ig_sub"/>
</dbReference>
<comment type="caution">
    <text evidence="3">The sequence shown here is derived from an EMBL/GenBank/DDBJ whole genome shotgun (WGS) entry which is preliminary data.</text>
</comment>
<gene>
    <name evidence="3" type="ORF">MGAL_10B039736</name>
</gene>
<organism evidence="3 4">
    <name type="scientific">Mytilus galloprovincialis</name>
    <name type="common">Mediterranean mussel</name>
    <dbReference type="NCBI Taxonomy" id="29158"/>
    <lineage>
        <taxon>Eukaryota</taxon>
        <taxon>Metazoa</taxon>
        <taxon>Spiralia</taxon>
        <taxon>Lophotrochozoa</taxon>
        <taxon>Mollusca</taxon>
        <taxon>Bivalvia</taxon>
        <taxon>Autobranchia</taxon>
        <taxon>Pteriomorphia</taxon>
        <taxon>Mytilida</taxon>
        <taxon>Mytiloidea</taxon>
        <taxon>Mytilidae</taxon>
        <taxon>Mytilinae</taxon>
        <taxon>Mytilus</taxon>
    </lineage>
</organism>